<feature type="compositionally biased region" description="Polar residues" evidence="2">
    <location>
        <begin position="1056"/>
        <end position="1070"/>
    </location>
</feature>
<feature type="region of interest" description="Disordered" evidence="2">
    <location>
        <begin position="46"/>
        <end position="65"/>
    </location>
</feature>
<evidence type="ECO:0000256" key="2">
    <source>
        <dbReference type="SAM" id="MobiDB-lite"/>
    </source>
</evidence>
<keyword evidence="1" id="KW-0175">Coiled coil</keyword>
<name>A0A0F9W1P5_9ZZZZ</name>
<proteinExistence type="predicted"/>
<evidence type="ECO:0000313" key="3">
    <source>
        <dbReference type="EMBL" id="KKN79596.1"/>
    </source>
</evidence>
<evidence type="ECO:0000256" key="1">
    <source>
        <dbReference type="SAM" id="Coils"/>
    </source>
</evidence>
<dbReference type="AlphaFoldDB" id="A0A0F9W1P5"/>
<comment type="caution">
    <text evidence="3">The sequence shown here is derived from an EMBL/GenBank/DDBJ whole genome shotgun (WGS) entry which is preliminary data.</text>
</comment>
<feature type="region of interest" description="Disordered" evidence="2">
    <location>
        <begin position="1050"/>
        <end position="1077"/>
    </location>
</feature>
<evidence type="ECO:0008006" key="4">
    <source>
        <dbReference type="Google" id="ProtNLM"/>
    </source>
</evidence>
<gene>
    <name evidence="3" type="ORF">LCGC14_0338000</name>
</gene>
<reference evidence="3" key="1">
    <citation type="journal article" date="2015" name="Nature">
        <title>Complex archaea that bridge the gap between prokaryotes and eukaryotes.</title>
        <authorList>
            <person name="Spang A."/>
            <person name="Saw J.H."/>
            <person name="Jorgensen S.L."/>
            <person name="Zaremba-Niedzwiedzka K."/>
            <person name="Martijn J."/>
            <person name="Lind A.E."/>
            <person name="van Eijk R."/>
            <person name="Schleper C."/>
            <person name="Guy L."/>
            <person name="Ettema T.J."/>
        </authorList>
    </citation>
    <scope>NUCLEOTIDE SEQUENCE</scope>
</reference>
<dbReference type="EMBL" id="LAZR01000244">
    <property type="protein sequence ID" value="KKN79596.1"/>
    <property type="molecule type" value="Genomic_DNA"/>
</dbReference>
<organism evidence="3">
    <name type="scientific">marine sediment metagenome</name>
    <dbReference type="NCBI Taxonomy" id="412755"/>
    <lineage>
        <taxon>unclassified sequences</taxon>
        <taxon>metagenomes</taxon>
        <taxon>ecological metagenomes</taxon>
    </lineage>
</organism>
<accession>A0A0F9W1P5</accession>
<feature type="coiled-coil region" evidence="1">
    <location>
        <begin position="343"/>
        <end position="370"/>
    </location>
</feature>
<sequence>MPTNNKYLDIYNKMEAAENPETAPFSKTFNEPDITLYITPAGVLAQPPERDEPVVGTGETPGGGLAQRTTSFMDIYNKQEGREVNEKEFQTGLEPIAIPRLEDVSEAGLPEELALGDPRQMEVALRPFVVPGAIVRGAAKEVFETENLDEGALGILENILDAAQESGANALLRGQGVTGEDLLKARGYKEPGFVKSFGVDLITDPLIWGLYKHLLAPSTWKAISVALPALARRITGKIAIPAQREWKRLLRVARGESKLGAQRASEIGKELVASKELVEAISQRAGKPIGPAAIEERLGQLKRGGLTTIEEFDNIINPINAEYDATWKVGQELDIFPQDTFIKALSRKEINQLVLRRRSLENEIERLSGGRINRRLDRLKGAGKRVEDYVEITAENWELYRDELDAMDLLVDDKPLPQLINQGFRVLKSEGVGVPALQGEIAKTARAARKFPGRAKQIGKIVEKIDDIEFRIQTAYRLGGTAHMRRMYLVNELAREPSGYPFKRMRMNLSGTKRRLDLPPEWRKAHGEITKPAFPVARAMAEMKHDIAYAKMFKTILNNPEWADDVARVGFKQLPKRDNLGVLNGKYVHPEIFNELEFMTRQRGNWSKLMGEITATWKFFKVIANPPTHFRNIMSNSILADLGGLPLRTQPKYLTKALNEFRNEGKHFQAMMNDGALQTTFADIEVQAFVDGWATVKEQDALTKFIKVKRNIGNKLGAEHARKIYAAEENIFKLAKYIHNREARGMSHIDAVDDALKWLFDYSDVPRIVHILRSSPLGAPFVTFVYKALPRVAEAAVNNPVRFWKYPLAFMGMEEFARLKKGESVEEMKARKEDMPDYMKVGYYLSLPFKDKNDRTLYLDLTYILPWGDIAEQGDISFLKGIVPRGVQPLQHPVSKGAIEILTNKNMFLSGGGRDVQIWNPTTDGPAEIAEKVGSYFWKQWLPAWAGIPGTELKGYSWQRVQKAIEGEFGLGTGGVNFYGQPPDSLKQAIANAVFGLKTKSVDEPLERRKRIRGTKMDIRKIRARIRSTQRDRRLTPEQKRTETRRLRRLLESAVPSPQSRVPTQPTTPTAVFETRG</sequence>
<protein>
    <recommendedName>
        <fullName evidence="4">Large polyvalent protein associated domain-containing protein</fullName>
    </recommendedName>
</protein>